<protein>
    <recommendedName>
        <fullName evidence="4">OsmC family peroxiredoxin</fullName>
    </recommendedName>
</protein>
<dbReference type="InterPro" id="IPR036102">
    <property type="entry name" value="OsmC/Ohrsf"/>
</dbReference>
<evidence type="ECO:0008006" key="4">
    <source>
        <dbReference type="Google" id="ProtNLM"/>
    </source>
</evidence>
<dbReference type="AlphaFoldDB" id="A0AB33VFG8"/>
<evidence type="ECO:0000313" key="3">
    <source>
        <dbReference type="Proteomes" id="UP000005933"/>
    </source>
</evidence>
<reference evidence="2 3" key="1">
    <citation type="journal article" date="2006" name="Mol. Plant Microbe Interact.">
        <title>Identification of open reading frames unique to a select agent: Ralstonia solanacearum race 3 biovar 2.</title>
        <authorList>
            <person name="Gabriel D.W."/>
            <person name="Allen C."/>
            <person name="Schell M."/>
            <person name="Denny T.P."/>
            <person name="Greenberg J.T."/>
            <person name="Duan Y.P."/>
            <person name="Flores-Cruz Z."/>
            <person name="Huang Q."/>
            <person name="Clifford J.M."/>
            <person name="Presting G."/>
            <person name="Gonzalez E.T."/>
            <person name="Reddy J."/>
            <person name="Elphinstone J."/>
            <person name="Swanson J."/>
            <person name="Yao J."/>
            <person name="Mulholland V."/>
            <person name="Liu L."/>
            <person name="Farmerie W."/>
            <person name="Patnaikuni M."/>
            <person name="Balogh B."/>
            <person name="Norman D."/>
            <person name="Alvarez A."/>
            <person name="Castillo J.A."/>
            <person name="Jones J."/>
            <person name="Saddler G."/>
            <person name="Walunas T."/>
            <person name="Zhukov A."/>
            <person name="Mikhailova N."/>
        </authorList>
    </citation>
    <scope>NUCLEOTIDE SEQUENCE [LARGE SCALE GENOMIC DNA]</scope>
    <source>
        <strain evidence="2 3">UW551</strain>
    </source>
</reference>
<evidence type="ECO:0000256" key="1">
    <source>
        <dbReference type="SAM" id="MobiDB-lite"/>
    </source>
</evidence>
<name>A0AB33VFG8_RALSU</name>
<dbReference type="InterPro" id="IPR015946">
    <property type="entry name" value="KH_dom-like_a/b"/>
</dbReference>
<organism evidence="2 3">
    <name type="scientific">Ralstonia solanacearum (strain UW551)</name>
    <dbReference type="NCBI Taxonomy" id="342110"/>
    <lineage>
        <taxon>Bacteria</taxon>
        <taxon>Pseudomonadati</taxon>
        <taxon>Pseudomonadota</taxon>
        <taxon>Betaproteobacteria</taxon>
        <taxon>Burkholderiales</taxon>
        <taxon>Burkholderiaceae</taxon>
        <taxon>Ralstonia</taxon>
        <taxon>Ralstonia solanacearum species complex</taxon>
    </lineage>
</organism>
<comment type="caution">
    <text evidence="2">The sequence shown here is derived from an EMBL/GenBank/DDBJ whole genome shotgun (WGS) entry which is preliminary data.</text>
</comment>
<dbReference type="PANTHER" id="PTHR39624">
    <property type="entry name" value="PROTEIN INVOLVED IN RIMO-MEDIATED BETA-METHYLTHIOLATION OF RIBOSOMAL PROTEIN S12 YCAO"/>
    <property type="match status" value="1"/>
</dbReference>
<gene>
    <name evidence="2" type="ORF">RRSL_03286</name>
</gene>
<dbReference type="PANTHER" id="PTHR39624:SF2">
    <property type="entry name" value="OSMC-LIKE PROTEIN"/>
    <property type="match status" value="1"/>
</dbReference>
<dbReference type="SUPFAM" id="SSF82784">
    <property type="entry name" value="OsmC-like"/>
    <property type="match status" value="1"/>
</dbReference>
<dbReference type="InterPro" id="IPR003718">
    <property type="entry name" value="OsmC/Ohr_fam"/>
</dbReference>
<dbReference type="Gene3D" id="3.30.300.20">
    <property type="match status" value="1"/>
</dbReference>
<evidence type="ECO:0000313" key="2">
    <source>
        <dbReference type="EMBL" id="EAP73562.1"/>
    </source>
</evidence>
<accession>A0AB33VFG8</accession>
<dbReference type="Pfam" id="PF02566">
    <property type="entry name" value="OsmC"/>
    <property type="match status" value="1"/>
</dbReference>
<proteinExistence type="predicted"/>
<dbReference type="EMBL" id="AAKL01000012">
    <property type="protein sequence ID" value="EAP73562.1"/>
    <property type="molecule type" value="Genomic_DNA"/>
</dbReference>
<dbReference type="Proteomes" id="UP000005933">
    <property type="component" value="Unassembled WGS sequence"/>
</dbReference>
<feature type="region of interest" description="Disordered" evidence="1">
    <location>
        <begin position="1"/>
        <end position="24"/>
    </location>
</feature>
<sequence>MPPAAAAYGRGESMREGGWAGSGQDCPTRSIGIRRGDLSGCVATLVRKGLRAGSATRAAVAACAGGPVRYTAVVARPLRPAPIVLPPGARMTIVVTKDTEGRFRHQVIFPEGVTYTDVPKPTGEGSAPDPHAYFDAALACCKTLTVTLYARQRNYPLDSIEVAVEHDGSQERHGRYKLRTVLTLHGDLTDEQRADLLRVAGKCPVHKLMTEVEISIDTQLAERA</sequence>